<evidence type="ECO:0000259" key="2">
    <source>
        <dbReference type="Pfam" id="PF18165"/>
    </source>
</evidence>
<name>A0ABR9GQS2_9HYPH</name>
<evidence type="ECO:0000313" key="3">
    <source>
        <dbReference type="EMBL" id="MBE1206037.1"/>
    </source>
</evidence>
<protein>
    <recommendedName>
        <fullName evidence="2">Predicted pPIWI-associating nuclease domain-containing protein</fullName>
    </recommendedName>
</protein>
<comment type="caution">
    <text evidence="3">The sequence shown here is derived from an EMBL/GenBank/DDBJ whole genome shotgun (WGS) entry which is preliminary data.</text>
</comment>
<proteinExistence type="predicted"/>
<organism evidence="3 4">
    <name type="scientific">Aminobacter carboxidus</name>
    <dbReference type="NCBI Taxonomy" id="376165"/>
    <lineage>
        <taxon>Bacteria</taxon>
        <taxon>Pseudomonadati</taxon>
        <taxon>Pseudomonadota</taxon>
        <taxon>Alphaproteobacteria</taxon>
        <taxon>Hyphomicrobiales</taxon>
        <taxon>Phyllobacteriaceae</taxon>
        <taxon>Aminobacter</taxon>
    </lineage>
</organism>
<feature type="coiled-coil region" evidence="1">
    <location>
        <begin position="14"/>
        <end position="92"/>
    </location>
</feature>
<evidence type="ECO:0000313" key="4">
    <source>
        <dbReference type="Proteomes" id="UP000598227"/>
    </source>
</evidence>
<keyword evidence="4" id="KW-1185">Reference proteome</keyword>
<dbReference type="EMBL" id="JACZEP010000005">
    <property type="protein sequence ID" value="MBE1206037.1"/>
    <property type="molecule type" value="Genomic_DNA"/>
</dbReference>
<feature type="domain" description="Predicted pPIWI-associating nuclease" evidence="2">
    <location>
        <begin position="170"/>
        <end position="300"/>
    </location>
</feature>
<keyword evidence="1" id="KW-0175">Coiled coil</keyword>
<evidence type="ECO:0000256" key="1">
    <source>
        <dbReference type="SAM" id="Coils"/>
    </source>
</evidence>
<reference evidence="3 4" key="1">
    <citation type="submission" date="2020-09" db="EMBL/GenBank/DDBJ databases">
        <title>Draft Genome Sequence of Aminobacter carboxidus type strain DSM 1086, a soil Gram-negative carboxydobacterium.</title>
        <authorList>
            <person name="Turrini P."/>
            <person name="Tescari M."/>
            <person name="Artuso I."/>
            <person name="Lugli G.A."/>
            <person name="Frangipani E."/>
            <person name="Ventura M."/>
            <person name="Visca P."/>
        </authorList>
    </citation>
    <scope>NUCLEOTIDE SEQUENCE [LARGE SCALE GENOMIC DNA]</scope>
    <source>
        <strain evidence="3 4">DSM 1086</strain>
    </source>
</reference>
<dbReference type="Proteomes" id="UP000598227">
    <property type="component" value="Unassembled WGS sequence"/>
</dbReference>
<dbReference type="InterPro" id="IPR040556">
    <property type="entry name" value="pP_pnuc_1"/>
</dbReference>
<sequence>MVRRVTPSQYNAMVRRYNQEVDRVNRANRAAAEKAVREYNREVDRVNQHNRRVVQEHNRQVAQYSQKRRAAVSKYNQAVRTHNAQVERERQRRLSALRSLTTTRYSEVSASSFDLSERFDRIEPGADADILAAAERESSNSAAVAYALNADAEAPAEVTHDTGILDYLADLSQDLCDRWKGALFALNPANTDAARHFCTSVREIFTEILDRWALDADVIAADPAYEKTPNGTPSRRAKIRYLLKQKGADSPAMLGFVEKDIEDILQLFPVFNKATHGAAGAISFASLKALRQRVEGGIMFLATIAS</sequence>
<accession>A0ABR9GQS2</accession>
<gene>
    <name evidence="3" type="ORF">IHE39_17210</name>
</gene>
<dbReference type="Pfam" id="PF18165">
    <property type="entry name" value="pP_pnuc_1"/>
    <property type="match status" value="1"/>
</dbReference>